<dbReference type="EMBL" id="KZ992963">
    <property type="protein sequence ID" value="RKP06060.1"/>
    <property type="molecule type" value="Genomic_DNA"/>
</dbReference>
<protein>
    <submittedName>
        <fullName evidence="2">Uncharacterized protein</fullName>
    </submittedName>
</protein>
<dbReference type="Proteomes" id="UP000271241">
    <property type="component" value="Unassembled WGS sequence"/>
</dbReference>
<dbReference type="OrthoDB" id="10568933at2759"/>
<accession>A0A4P9XLA7</accession>
<proteinExistence type="predicted"/>
<organism evidence="2 3">
    <name type="scientific">Thamnocephalis sphaerospora</name>
    <dbReference type="NCBI Taxonomy" id="78915"/>
    <lineage>
        <taxon>Eukaryota</taxon>
        <taxon>Fungi</taxon>
        <taxon>Fungi incertae sedis</taxon>
        <taxon>Zoopagomycota</taxon>
        <taxon>Zoopagomycotina</taxon>
        <taxon>Zoopagomycetes</taxon>
        <taxon>Zoopagales</taxon>
        <taxon>Sigmoideomycetaceae</taxon>
        <taxon>Thamnocephalis</taxon>
    </lineage>
</organism>
<name>A0A4P9XLA7_9FUNG</name>
<reference evidence="3" key="1">
    <citation type="journal article" date="2018" name="Nat. Microbiol.">
        <title>Leveraging single-cell genomics to expand the fungal tree of life.</title>
        <authorList>
            <person name="Ahrendt S.R."/>
            <person name="Quandt C.A."/>
            <person name="Ciobanu D."/>
            <person name="Clum A."/>
            <person name="Salamov A."/>
            <person name="Andreopoulos B."/>
            <person name="Cheng J.F."/>
            <person name="Woyke T."/>
            <person name="Pelin A."/>
            <person name="Henrissat B."/>
            <person name="Reynolds N.K."/>
            <person name="Benny G.L."/>
            <person name="Smith M.E."/>
            <person name="James T.Y."/>
            <person name="Grigoriev I.V."/>
        </authorList>
    </citation>
    <scope>NUCLEOTIDE SEQUENCE [LARGE SCALE GENOMIC DNA]</scope>
    <source>
        <strain evidence="3">RSA 1356</strain>
    </source>
</reference>
<evidence type="ECO:0000313" key="3">
    <source>
        <dbReference type="Proteomes" id="UP000271241"/>
    </source>
</evidence>
<evidence type="ECO:0000256" key="1">
    <source>
        <dbReference type="SAM" id="MobiDB-lite"/>
    </source>
</evidence>
<keyword evidence="3" id="KW-1185">Reference proteome</keyword>
<evidence type="ECO:0000313" key="2">
    <source>
        <dbReference type="EMBL" id="RKP06060.1"/>
    </source>
</evidence>
<sequence>MVPPHGVNLTMTSLPVLVPHHSYTIIADIRSSPAVHQINDAMGNTVCVVKRGRLRRRRLRRAVTPSGDELCWSFYVPKERKGFARFLRNAGRKNKDRETLTEVPASRSPVPTVRGGRAPVPGSTIGTMSRMNSHESDVSSSPSETNTLSHTLPMSPRMQELMLGPSEVLVDVEDTDEKLIHFRWRATEYAWRWSRTTRRLDCLCTRASPEMVKASQSPDIRLRDLLDAPANLLVATISVPIAAEWLTASLVFPNGRCDDADLEQMLLLSATQLLERLNQFDASDGLSVRRRSWLPHRGKQRKPSFDST</sequence>
<dbReference type="AlphaFoldDB" id="A0A4P9XLA7"/>
<gene>
    <name evidence="2" type="ORF">THASP1DRAFT_32113</name>
</gene>
<feature type="region of interest" description="Disordered" evidence="1">
    <location>
        <begin position="94"/>
        <end position="149"/>
    </location>
</feature>